<dbReference type="PANTHER" id="PTHR38342">
    <property type="entry name" value="SLR5037 PROTEIN"/>
    <property type="match status" value="1"/>
</dbReference>
<gene>
    <name evidence="3" type="ORF">DIZ78_16400</name>
</gene>
<proteinExistence type="predicted"/>
<evidence type="ECO:0000256" key="1">
    <source>
        <dbReference type="SAM" id="SignalP"/>
    </source>
</evidence>
<evidence type="ECO:0000259" key="2">
    <source>
        <dbReference type="Pfam" id="PF03625"/>
    </source>
</evidence>
<keyword evidence="4" id="KW-1185">Reference proteome</keyword>
<dbReference type="Pfam" id="PF03625">
    <property type="entry name" value="DUF302"/>
    <property type="match status" value="1"/>
</dbReference>
<dbReference type="InterPro" id="IPR005180">
    <property type="entry name" value="DUF302"/>
</dbReference>
<dbReference type="EMBL" id="QFXE01000021">
    <property type="protein sequence ID" value="RDH82014.1"/>
    <property type="molecule type" value="Genomic_DNA"/>
</dbReference>
<dbReference type="PANTHER" id="PTHR38342:SF1">
    <property type="entry name" value="SLR5037 PROTEIN"/>
    <property type="match status" value="1"/>
</dbReference>
<dbReference type="SUPFAM" id="SSF103247">
    <property type="entry name" value="TT1751-like"/>
    <property type="match status" value="1"/>
</dbReference>
<dbReference type="InterPro" id="IPR035923">
    <property type="entry name" value="TT1751-like_sf"/>
</dbReference>
<sequence length="172" mass="19350">MNALKNLWFMLALAITIPTTALAADKPTMPQINITDIKQTVVQMSLQDGITREDAIQALMSRAAEINLKFVARQEVSKELQARGLKTPYLDIFQFCNPEDARKMIMHDPIYAAYMPCRIAMVEDKNGKLWLMMLNLDMLINSQMLPAELTEIAIRVNQAMLDVMVAGATGEF</sequence>
<dbReference type="AlphaFoldDB" id="A0A370DCB4"/>
<evidence type="ECO:0000313" key="4">
    <source>
        <dbReference type="Proteomes" id="UP000254771"/>
    </source>
</evidence>
<accession>A0A370DCB4</accession>
<feature type="signal peptide" evidence="1">
    <location>
        <begin position="1"/>
        <end position="23"/>
    </location>
</feature>
<name>A0A370DCB4_9GAMM</name>
<keyword evidence="1" id="KW-0732">Signal</keyword>
<dbReference type="Proteomes" id="UP000254771">
    <property type="component" value="Unassembled WGS sequence"/>
</dbReference>
<dbReference type="CDD" id="cd14797">
    <property type="entry name" value="DUF302"/>
    <property type="match status" value="1"/>
</dbReference>
<feature type="chain" id="PRO_5016720865" description="DUF302 domain-containing protein" evidence="1">
    <location>
        <begin position="24"/>
        <end position="172"/>
    </location>
</feature>
<feature type="domain" description="DUF302" evidence="2">
    <location>
        <begin position="76"/>
        <end position="135"/>
    </location>
</feature>
<dbReference type="Gene3D" id="3.30.310.70">
    <property type="entry name" value="TT1751-like domain"/>
    <property type="match status" value="1"/>
</dbReference>
<comment type="caution">
    <text evidence="3">The sequence shown here is derived from an EMBL/GenBank/DDBJ whole genome shotgun (WGS) entry which is preliminary data.</text>
</comment>
<protein>
    <recommendedName>
        <fullName evidence="2">DUF302 domain-containing protein</fullName>
    </recommendedName>
</protein>
<organism evidence="3 4">
    <name type="scientific">endosymbiont of Escarpia spicata</name>
    <dbReference type="NCBI Taxonomy" id="2200908"/>
    <lineage>
        <taxon>Bacteria</taxon>
        <taxon>Pseudomonadati</taxon>
        <taxon>Pseudomonadota</taxon>
        <taxon>Gammaproteobacteria</taxon>
        <taxon>sulfur-oxidizing symbionts</taxon>
    </lineage>
</organism>
<reference evidence="3 4" key="1">
    <citation type="journal article" date="2018" name="ISME J.">
        <title>Endosymbiont genomes yield clues of tubeworm success.</title>
        <authorList>
            <person name="Li Y."/>
            <person name="Liles M.R."/>
            <person name="Halanych K.M."/>
        </authorList>
    </citation>
    <scope>NUCLEOTIDE SEQUENCE [LARGE SCALE GENOMIC DNA]</scope>
    <source>
        <strain evidence="3">A1462</strain>
    </source>
</reference>
<evidence type="ECO:0000313" key="3">
    <source>
        <dbReference type="EMBL" id="RDH82014.1"/>
    </source>
</evidence>